<dbReference type="EMBL" id="VSWD01000010">
    <property type="protein sequence ID" value="KAK3089684.1"/>
    <property type="molecule type" value="Genomic_DNA"/>
</dbReference>
<keyword evidence="2" id="KW-1185">Reference proteome</keyword>
<gene>
    <name evidence="1" type="ORF">FSP39_005590</name>
</gene>
<dbReference type="InterPro" id="IPR039499">
    <property type="entry name" value="LURA1/LRA25"/>
</dbReference>
<proteinExistence type="predicted"/>
<dbReference type="Proteomes" id="UP001186944">
    <property type="component" value="Unassembled WGS sequence"/>
</dbReference>
<evidence type="ECO:0000313" key="2">
    <source>
        <dbReference type="Proteomes" id="UP001186944"/>
    </source>
</evidence>
<comment type="caution">
    <text evidence="1">The sequence shown here is derived from an EMBL/GenBank/DDBJ whole genome shotgun (WGS) entry which is preliminary data.</text>
</comment>
<name>A0AA88XQ56_PINIB</name>
<organism evidence="1 2">
    <name type="scientific">Pinctada imbricata</name>
    <name type="common">Atlantic pearl-oyster</name>
    <name type="synonym">Pinctada martensii</name>
    <dbReference type="NCBI Taxonomy" id="66713"/>
    <lineage>
        <taxon>Eukaryota</taxon>
        <taxon>Metazoa</taxon>
        <taxon>Spiralia</taxon>
        <taxon>Lophotrochozoa</taxon>
        <taxon>Mollusca</taxon>
        <taxon>Bivalvia</taxon>
        <taxon>Autobranchia</taxon>
        <taxon>Pteriomorphia</taxon>
        <taxon>Pterioida</taxon>
        <taxon>Pterioidea</taxon>
        <taxon>Pteriidae</taxon>
        <taxon>Pinctada</taxon>
    </lineage>
</organism>
<dbReference type="AlphaFoldDB" id="A0AA88XQ56"/>
<sequence>MDQNIVPLRHTSMPGLVKLPRRYELAGNGDVTARRDSMEESGESTVWDRLEDLSQAMMWIKQELILLRQHDILLKRQFCDIQDTIKSLYRCRWRNQGRDHLCSTSSLSSTTSSVDITLENYGVRAANSISLLRDEADDYFDEDGHVEYRPRTSSMKTTRDLAALARRRGSKELI</sequence>
<evidence type="ECO:0000313" key="1">
    <source>
        <dbReference type="EMBL" id="KAK3089684.1"/>
    </source>
</evidence>
<reference evidence="1" key="1">
    <citation type="submission" date="2019-08" db="EMBL/GenBank/DDBJ databases">
        <title>The improved chromosome-level genome for the pearl oyster Pinctada fucata martensii using PacBio sequencing and Hi-C.</title>
        <authorList>
            <person name="Zheng Z."/>
        </authorList>
    </citation>
    <scope>NUCLEOTIDE SEQUENCE</scope>
    <source>
        <strain evidence="1">ZZ-2019</strain>
        <tissue evidence="1">Adductor muscle</tissue>
    </source>
</reference>
<accession>A0AA88XQ56</accession>
<protein>
    <submittedName>
        <fullName evidence="1">Uncharacterized protein</fullName>
    </submittedName>
</protein>
<dbReference type="Pfam" id="PF14854">
    <property type="entry name" value="LURAP"/>
    <property type="match status" value="1"/>
</dbReference>